<sequence>SAPAISIALYSFTTAGLLATSFAAAILALSSATLAATGALTSGAAGSIISDPSRNLLGMAGHLQVFAFSSWLSVSLPIEYHETTMGLRWLIPHAKLPWKRHETMLSTFEPQFVVDIPTMSTVNPKRSLISEEPKYYHKIDQYLLDYTLRCFLFIKKQCTKRHPTLEWCTSFIQEHMLGQKLILHKEAQRMFSGLQTQSLDACNYALQQSWNVMNTARVYRERKLGVNSTMYGPALELSEYIRYFMNQSEWLSAAKLVHGGKRNTGWLEFEMNMFWLGVVGGFLIALHILIFLFLKRRTKTSLRGALSFPRFELFLLILTLPCMCQASAFIIR</sequence>
<dbReference type="PANTHER" id="PTHR34677:SF3">
    <property type="entry name" value="BACTERIAL IG-LIKE DOMAIN-CONTAINING PROTEIN"/>
    <property type="match status" value="1"/>
</dbReference>
<keyword evidence="3" id="KW-1185">Reference proteome</keyword>
<proteinExistence type="predicted"/>
<feature type="transmembrane region" description="Helical" evidence="1">
    <location>
        <begin position="273"/>
        <end position="293"/>
    </location>
</feature>
<dbReference type="PANTHER" id="PTHR34677">
    <property type="match status" value="1"/>
</dbReference>
<feature type="non-terminal residue" evidence="2">
    <location>
        <position position="1"/>
    </location>
</feature>
<feature type="transmembrane region" description="Helical" evidence="1">
    <location>
        <begin position="313"/>
        <end position="331"/>
    </location>
</feature>
<evidence type="ECO:0000256" key="1">
    <source>
        <dbReference type="SAM" id="Phobius"/>
    </source>
</evidence>
<protein>
    <submittedName>
        <fullName evidence="2">Uncharacterized protein</fullName>
    </submittedName>
</protein>
<dbReference type="Proteomes" id="UP000824469">
    <property type="component" value="Unassembled WGS sequence"/>
</dbReference>
<organism evidence="2 3">
    <name type="scientific">Taxus chinensis</name>
    <name type="common">Chinese yew</name>
    <name type="synonym">Taxus wallichiana var. chinensis</name>
    <dbReference type="NCBI Taxonomy" id="29808"/>
    <lineage>
        <taxon>Eukaryota</taxon>
        <taxon>Viridiplantae</taxon>
        <taxon>Streptophyta</taxon>
        <taxon>Embryophyta</taxon>
        <taxon>Tracheophyta</taxon>
        <taxon>Spermatophyta</taxon>
        <taxon>Pinopsida</taxon>
        <taxon>Pinidae</taxon>
        <taxon>Conifers II</taxon>
        <taxon>Cupressales</taxon>
        <taxon>Taxaceae</taxon>
        <taxon>Taxus</taxon>
    </lineage>
</organism>
<gene>
    <name evidence="2" type="ORF">KI387_023718</name>
</gene>
<dbReference type="AlphaFoldDB" id="A0AA38G311"/>
<feature type="non-terminal residue" evidence="2">
    <location>
        <position position="332"/>
    </location>
</feature>
<keyword evidence="1" id="KW-0472">Membrane</keyword>
<keyword evidence="1" id="KW-0812">Transmembrane</keyword>
<reference evidence="2 3" key="1">
    <citation type="journal article" date="2021" name="Nat. Plants">
        <title>The Taxus genome provides insights into paclitaxel biosynthesis.</title>
        <authorList>
            <person name="Xiong X."/>
            <person name="Gou J."/>
            <person name="Liao Q."/>
            <person name="Li Y."/>
            <person name="Zhou Q."/>
            <person name="Bi G."/>
            <person name="Li C."/>
            <person name="Du R."/>
            <person name="Wang X."/>
            <person name="Sun T."/>
            <person name="Guo L."/>
            <person name="Liang H."/>
            <person name="Lu P."/>
            <person name="Wu Y."/>
            <person name="Zhang Z."/>
            <person name="Ro D.K."/>
            <person name="Shang Y."/>
            <person name="Huang S."/>
            <person name="Yan J."/>
        </authorList>
    </citation>
    <scope>NUCLEOTIDE SEQUENCE [LARGE SCALE GENOMIC DNA]</scope>
    <source>
        <strain evidence="2">Ta-2019</strain>
    </source>
</reference>
<evidence type="ECO:0000313" key="2">
    <source>
        <dbReference type="EMBL" id="KAH9315091.1"/>
    </source>
</evidence>
<evidence type="ECO:0000313" key="3">
    <source>
        <dbReference type="Proteomes" id="UP000824469"/>
    </source>
</evidence>
<keyword evidence="1" id="KW-1133">Transmembrane helix</keyword>
<comment type="caution">
    <text evidence="2">The sequence shown here is derived from an EMBL/GenBank/DDBJ whole genome shotgun (WGS) entry which is preliminary data.</text>
</comment>
<accession>A0AA38G311</accession>
<dbReference type="EMBL" id="JAHRHJ020000005">
    <property type="protein sequence ID" value="KAH9315091.1"/>
    <property type="molecule type" value="Genomic_DNA"/>
</dbReference>
<name>A0AA38G311_TAXCH</name>